<dbReference type="FunFam" id="1.10.240.10:FF:000003">
    <property type="entry name" value="Tryptophan--tRNA ligase, cytoplasmic"/>
    <property type="match status" value="1"/>
</dbReference>
<evidence type="ECO:0000313" key="11">
    <source>
        <dbReference type="EMBL" id="CAI8024387.1"/>
    </source>
</evidence>
<evidence type="ECO:0000256" key="8">
    <source>
        <dbReference type="ARBA" id="ARBA00023146"/>
    </source>
</evidence>
<dbReference type="GO" id="GO:0006436">
    <property type="term" value="P:tryptophanyl-tRNA aminoacylation"/>
    <property type="evidence" value="ECO:0007669"/>
    <property type="project" value="InterPro"/>
</dbReference>
<keyword evidence="7 10" id="KW-0648">Protein biosynthesis</keyword>
<evidence type="ECO:0000256" key="1">
    <source>
        <dbReference type="ARBA" id="ARBA00005594"/>
    </source>
</evidence>
<dbReference type="PANTHER" id="PTHR10055:SF1">
    <property type="entry name" value="TRYPTOPHAN--TRNA LIGASE, CYTOPLASMIC"/>
    <property type="match status" value="1"/>
</dbReference>
<keyword evidence="6 10" id="KW-0067">ATP-binding</keyword>
<evidence type="ECO:0000256" key="9">
    <source>
        <dbReference type="ARBA" id="ARBA00030268"/>
    </source>
</evidence>
<dbReference type="GO" id="GO:0004830">
    <property type="term" value="F:tryptophan-tRNA ligase activity"/>
    <property type="evidence" value="ECO:0007669"/>
    <property type="project" value="UniProtKB-EC"/>
</dbReference>
<dbReference type="InterPro" id="IPR002305">
    <property type="entry name" value="aa-tRNA-synth_Ic"/>
</dbReference>
<comment type="similarity">
    <text evidence="1 10">Belongs to the class-I aminoacyl-tRNA synthetase family.</text>
</comment>
<dbReference type="InterPro" id="IPR002306">
    <property type="entry name" value="Trp-tRNA-ligase"/>
</dbReference>
<dbReference type="NCBIfam" id="TIGR00233">
    <property type="entry name" value="trpS"/>
    <property type="match status" value="1"/>
</dbReference>
<dbReference type="FunFam" id="3.40.50.620:FF:000654">
    <property type="entry name" value="Protein CBR-WARS-1"/>
    <property type="match status" value="1"/>
</dbReference>
<dbReference type="Pfam" id="PF00579">
    <property type="entry name" value="tRNA-synt_1b"/>
    <property type="match status" value="1"/>
</dbReference>
<evidence type="ECO:0000256" key="2">
    <source>
        <dbReference type="ARBA" id="ARBA00013161"/>
    </source>
</evidence>
<keyword evidence="12" id="KW-1185">Reference proteome</keyword>
<dbReference type="SUPFAM" id="SSF52374">
    <property type="entry name" value="Nucleotidylyl transferase"/>
    <property type="match status" value="1"/>
</dbReference>
<dbReference type="Gene3D" id="1.10.240.10">
    <property type="entry name" value="Tyrosyl-Transfer RNA Synthetase"/>
    <property type="match status" value="1"/>
</dbReference>
<evidence type="ECO:0000256" key="7">
    <source>
        <dbReference type="ARBA" id="ARBA00022917"/>
    </source>
</evidence>
<dbReference type="CDD" id="cd00806">
    <property type="entry name" value="TrpRS_core"/>
    <property type="match status" value="1"/>
</dbReference>
<keyword evidence="4 10" id="KW-0436">Ligase</keyword>
<dbReference type="InterPro" id="IPR014729">
    <property type="entry name" value="Rossmann-like_a/b/a_fold"/>
</dbReference>
<gene>
    <name evidence="11" type="ORF">GBAR_LOCUS14167</name>
</gene>
<dbReference type="GO" id="GO:0005737">
    <property type="term" value="C:cytoplasm"/>
    <property type="evidence" value="ECO:0007669"/>
    <property type="project" value="TreeGrafter"/>
</dbReference>
<dbReference type="AlphaFoldDB" id="A0AA35WS35"/>
<accession>A0AA35WS35</accession>
<dbReference type="EC" id="6.1.1.2" evidence="2"/>
<protein>
    <recommendedName>
        <fullName evidence="3">Tryptophan--tRNA ligase, cytoplasmic</fullName>
        <ecNumber evidence="2">6.1.1.2</ecNumber>
    </recommendedName>
    <alternativeName>
        <fullName evidence="9">Tryptophanyl-tRNA synthetase</fullName>
    </alternativeName>
</protein>
<name>A0AA35WS35_GEOBA</name>
<keyword evidence="8 10" id="KW-0030">Aminoacyl-tRNA synthetase</keyword>
<evidence type="ECO:0000256" key="3">
    <source>
        <dbReference type="ARBA" id="ARBA00013782"/>
    </source>
</evidence>
<evidence type="ECO:0000313" key="12">
    <source>
        <dbReference type="Proteomes" id="UP001174909"/>
    </source>
</evidence>
<dbReference type="PANTHER" id="PTHR10055">
    <property type="entry name" value="TRYPTOPHANYL-TRNA SYNTHETASE"/>
    <property type="match status" value="1"/>
</dbReference>
<keyword evidence="5 10" id="KW-0547">Nucleotide-binding</keyword>
<organism evidence="11 12">
    <name type="scientific">Geodia barretti</name>
    <name type="common">Barrett's horny sponge</name>
    <dbReference type="NCBI Taxonomy" id="519541"/>
    <lineage>
        <taxon>Eukaryota</taxon>
        <taxon>Metazoa</taxon>
        <taxon>Porifera</taxon>
        <taxon>Demospongiae</taxon>
        <taxon>Heteroscleromorpha</taxon>
        <taxon>Tetractinellida</taxon>
        <taxon>Astrophorina</taxon>
        <taxon>Geodiidae</taxon>
        <taxon>Geodia</taxon>
    </lineage>
</organism>
<dbReference type="GO" id="GO:0005524">
    <property type="term" value="F:ATP binding"/>
    <property type="evidence" value="ECO:0007669"/>
    <property type="project" value="UniProtKB-KW"/>
</dbReference>
<dbReference type="EMBL" id="CASHTH010002072">
    <property type="protein sequence ID" value="CAI8024387.1"/>
    <property type="molecule type" value="Genomic_DNA"/>
</dbReference>
<dbReference type="Proteomes" id="UP001174909">
    <property type="component" value="Unassembled WGS sequence"/>
</dbReference>
<reference evidence="11" key="1">
    <citation type="submission" date="2023-03" db="EMBL/GenBank/DDBJ databases">
        <authorList>
            <person name="Steffen K."/>
            <person name="Cardenas P."/>
        </authorList>
    </citation>
    <scope>NUCLEOTIDE SEQUENCE</scope>
</reference>
<dbReference type="Gene3D" id="3.40.50.620">
    <property type="entry name" value="HUPs"/>
    <property type="match status" value="1"/>
</dbReference>
<evidence type="ECO:0000256" key="4">
    <source>
        <dbReference type="ARBA" id="ARBA00022598"/>
    </source>
</evidence>
<evidence type="ECO:0000256" key="10">
    <source>
        <dbReference type="RuleBase" id="RU363036"/>
    </source>
</evidence>
<dbReference type="PRINTS" id="PR01039">
    <property type="entry name" value="TRNASYNTHTRP"/>
</dbReference>
<sequence>MTDDEKFLWKDLQLEEAHRLAHENAKDIIACGFDPKKTFIFSDLDYMSSCPNFYRNVLRIQKCVTVNQAKGIFGFVDTDCIGKIGFPAVQAAPAFSTSFPSIFAESKEIGCLIPCAIDQDPYFRMTRDVAPRLGFPKPALLHSVFFPALQGSQSKMSSSDPSSSIFLTDTPKQIKQKVLKYAFSGGRDTMEEHRRYGGNPDVDVSYQYLTFFLEDDNRLAQIEQDYRSGKMLTGELKKELVSVLQDLIGQHRERRKAITDDILREFMTPYHHDFYH</sequence>
<evidence type="ECO:0000256" key="6">
    <source>
        <dbReference type="ARBA" id="ARBA00022840"/>
    </source>
</evidence>
<comment type="caution">
    <text evidence="11">The sequence shown here is derived from an EMBL/GenBank/DDBJ whole genome shotgun (WGS) entry which is preliminary data.</text>
</comment>
<evidence type="ECO:0000256" key="5">
    <source>
        <dbReference type="ARBA" id="ARBA00022741"/>
    </source>
</evidence>
<proteinExistence type="inferred from homology"/>